<comment type="caution">
    <text evidence="3">The sequence shown here is derived from an EMBL/GenBank/DDBJ whole genome shotgun (WGS) entry which is preliminary data.</text>
</comment>
<evidence type="ECO:0000256" key="2">
    <source>
        <dbReference type="SAM" id="Phobius"/>
    </source>
</evidence>
<feature type="transmembrane region" description="Helical" evidence="2">
    <location>
        <begin position="198"/>
        <end position="217"/>
    </location>
</feature>
<dbReference type="EMBL" id="JAAAHY010002137">
    <property type="protein sequence ID" value="KAF9945261.1"/>
    <property type="molecule type" value="Genomic_DNA"/>
</dbReference>
<dbReference type="AlphaFoldDB" id="A0A9P6IRJ2"/>
<keyword evidence="2" id="KW-0812">Transmembrane</keyword>
<feature type="transmembrane region" description="Helical" evidence="2">
    <location>
        <begin position="286"/>
        <end position="308"/>
    </location>
</feature>
<proteinExistence type="predicted"/>
<feature type="transmembrane region" description="Helical" evidence="2">
    <location>
        <begin position="314"/>
        <end position="339"/>
    </location>
</feature>
<feature type="region of interest" description="Disordered" evidence="1">
    <location>
        <begin position="550"/>
        <end position="589"/>
    </location>
</feature>
<keyword evidence="2" id="KW-1133">Transmembrane helix</keyword>
<feature type="compositionally biased region" description="Low complexity" evidence="1">
    <location>
        <begin position="558"/>
        <end position="570"/>
    </location>
</feature>
<keyword evidence="2" id="KW-0472">Membrane</keyword>
<dbReference type="Proteomes" id="UP000738359">
    <property type="component" value="Unassembled WGS sequence"/>
</dbReference>
<keyword evidence="4" id="KW-1185">Reference proteome</keyword>
<feature type="non-terminal residue" evidence="3">
    <location>
        <position position="1"/>
    </location>
</feature>
<feature type="transmembrane region" description="Helical" evidence="2">
    <location>
        <begin position="237"/>
        <end position="265"/>
    </location>
</feature>
<evidence type="ECO:0000313" key="4">
    <source>
        <dbReference type="Proteomes" id="UP000738359"/>
    </source>
</evidence>
<reference evidence="3" key="1">
    <citation type="journal article" date="2020" name="Fungal Divers.">
        <title>Resolving the Mortierellaceae phylogeny through synthesis of multi-gene phylogenetics and phylogenomics.</title>
        <authorList>
            <person name="Vandepol N."/>
            <person name="Liber J."/>
            <person name="Desiro A."/>
            <person name="Na H."/>
            <person name="Kennedy M."/>
            <person name="Barry K."/>
            <person name="Grigoriev I.V."/>
            <person name="Miller A.N."/>
            <person name="O'Donnell K."/>
            <person name="Stajich J.E."/>
            <person name="Bonito G."/>
        </authorList>
    </citation>
    <scope>NUCLEOTIDE SEQUENCE</scope>
    <source>
        <strain evidence="3">CK1249</strain>
    </source>
</reference>
<organism evidence="3 4">
    <name type="scientific">Mortierella alpina</name>
    <name type="common">Oleaginous fungus</name>
    <name type="synonym">Mortierella renispora</name>
    <dbReference type="NCBI Taxonomy" id="64518"/>
    <lineage>
        <taxon>Eukaryota</taxon>
        <taxon>Fungi</taxon>
        <taxon>Fungi incertae sedis</taxon>
        <taxon>Mucoromycota</taxon>
        <taxon>Mortierellomycotina</taxon>
        <taxon>Mortierellomycetes</taxon>
        <taxon>Mortierellales</taxon>
        <taxon>Mortierellaceae</taxon>
        <taxon>Mortierella</taxon>
    </lineage>
</organism>
<gene>
    <name evidence="3" type="ORF">BGZ70_003932</name>
</gene>
<accession>A0A9P6IRJ2</accession>
<protein>
    <submittedName>
        <fullName evidence="3">Uncharacterized protein</fullName>
    </submittedName>
</protein>
<dbReference type="OrthoDB" id="2376984at2759"/>
<name>A0A9P6IRJ2_MORAP</name>
<sequence>MITSADLSAYAAVVDQGQQELELSVSYYTSDGLAPTLSASPLVPSTDTFLVLIRFLDVNGAYMVVNDGSRKSESVSEADAAFVSELNPGEAERLLYYAFDVVTLAPVRVPPGARGAVVQVLVPGTRTSFCFDYFALRILQGAYHPATEGLLQKALIGLASMVMVNAVIIPVILFYGLPGWLWRSAPVNFFQKNPVVDHYVPLALFISTCQWIYNILLQYLGGSSSRISIIHSPYALWLIPLVMIGTFFVSAFAHWALFLCYNQVMQLQSRSPRRLFFHSKPRRWRAPLLGLWSASCLIVARIGVVALSVVQGGYWSTTIGILLAVPETVAMISVVVFFLKTMWRLIRTRKDQQARRDRGVSSKGIVGGGDPATTTEAAAATGADGLRKNAKAKGASGADLSRSSSTTPLWDSRNRRSLSSDSGSALFDDPQDDLIDLSSYHHRAYVKSLLVPETDLKDAAGSMYGRSTIGSDKNMFQYRKPGMAAAKGGAGTSNSDQNMRYMGSTINSTVSMASSSVTQYARYPTEYDFNIGDNQLQQQEDGRLLSPASAAYDKKRGSTAPSTSSSAGGPRRPPLYKNRPSSSSRDGLGVLNQRASSHNINNNKLTWNSATTSYTTASAAQPMTGAPPTPSTWEYIVYPQRH</sequence>
<evidence type="ECO:0000313" key="3">
    <source>
        <dbReference type="EMBL" id="KAF9945261.1"/>
    </source>
</evidence>
<feature type="region of interest" description="Disordered" evidence="1">
    <location>
        <begin position="391"/>
        <end position="425"/>
    </location>
</feature>
<feature type="transmembrane region" description="Helical" evidence="2">
    <location>
        <begin position="154"/>
        <end position="177"/>
    </location>
</feature>
<evidence type="ECO:0000256" key="1">
    <source>
        <dbReference type="SAM" id="MobiDB-lite"/>
    </source>
</evidence>